<accession>A0ABN9GCU4</accession>
<protein>
    <submittedName>
        <fullName evidence="2">Uncharacterized protein</fullName>
    </submittedName>
</protein>
<dbReference type="Proteomes" id="UP001162483">
    <property type="component" value="Unassembled WGS sequence"/>
</dbReference>
<evidence type="ECO:0000313" key="2">
    <source>
        <dbReference type="EMBL" id="CAI9606784.1"/>
    </source>
</evidence>
<reference evidence="2" key="1">
    <citation type="submission" date="2023-05" db="EMBL/GenBank/DDBJ databases">
        <authorList>
            <person name="Stuckert A."/>
        </authorList>
    </citation>
    <scope>NUCLEOTIDE SEQUENCE</scope>
</reference>
<keyword evidence="3" id="KW-1185">Reference proteome</keyword>
<gene>
    <name evidence="2" type="ORF">SPARVUS_LOCUS13842471</name>
</gene>
<evidence type="ECO:0000256" key="1">
    <source>
        <dbReference type="SAM" id="MobiDB-lite"/>
    </source>
</evidence>
<sequence>MAECGDGDSSNLEGRTGTHETLSGPGSSMRRRKYRAHPPTWQIGAWQQLLEDP</sequence>
<proteinExistence type="predicted"/>
<dbReference type="EMBL" id="CATNWA010018341">
    <property type="protein sequence ID" value="CAI9606784.1"/>
    <property type="molecule type" value="Genomic_DNA"/>
</dbReference>
<name>A0ABN9GCU4_9NEOB</name>
<feature type="compositionally biased region" description="Polar residues" evidence="1">
    <location>
        <begin position="8"/>
        <end position="26"/>
    </location>
</feature>
<comment type="caution">
    <text evidence="2">The sequence shown here is derived from an EMBL/GenBank/DDBJ whole genome shotgun (WGS) entry which is preliminary data.</text>
</comment>
<evidence type="ECO:0000313" key="3">
    <source>
        <dbReference type="Proteomes" id="UP001162483"/>
    </source>
</evidence>
<organism evidence="2 3">
    <name type="scientific">Staurois parvus</name>
    <dbReference type="NCBI Taxonomy" id="386267"/>
    <lineage>
        <taxon>Eukaryota</taxon>
        <taxon>Metazoa</taxon>
        <taxon>Chordata</taxon>
        <taxon>Craniata</taxon>
        <taxon>Vertebrata</taxon>
        <taxon>Euteleostomi</taxon>
        <taxon>Amphibia</taxon>
        <taxon>Batrachia</taxon>
        <taxon>Anura</taxon>
        <taxon>Neobatrachia</taxon>
        <taxon>Ranoidea</taxon>
        <taxon>Ranidae</taxon>
        <taxon>Staurois</taxon>
    </lineage>
</organism>
<feature type="region of interest" description="Disordered" evidence="1">
    <location>
        <begin position="1"/>
        <end position="53"/>
    </location>
</feature>